<feature type="domain" description="Replication protein A 70 kDa DNA-binding subunit B/D first OB fold" evidence="2">
    <location>
        <begin position="2"/>
        <end position="79"/>
    </location>
</feature>
<dbReference type="Gene3D" id="2.40.50.140">
    <property type="entry name" value="Nucleic acid-binding proteins"/>
    <property type="match status" value="2"/>
</dbReference>
<evidence type="ECO:0000256" key="1">
    <source>
        <dbReference type="SAM" id="MobiDB-lite"/>
    </source>
</evidence>
<dbReference type="SUPFAM" id="SSF50249">
    <property type="entry name" value="Nucleic acid-binding proteins"/>
    <property type="match status" value="2"/>
</dbReference>
<feature type="compositionally biased region" description="Polar residues" evidence="1">
    <location>
        <begin position="422"/>
        <end position="436"/>
    </location>
</feature>
<dbReference type="InterPro" id="IPR012340">
    <property type="entry name" value="NA-bd_OB-fold"/>
</dbReference>
<organism evidence="3 4">
    <name type="scientific">Trifolium subterraneum</name>
    <name type="common">Subterranean clover</name>
    <dbReference type="NCBI Taxonomy" id="3900"/>
    <lineage>
        <taxon>Eukaryota</taxon>
        <taxon>Viridiplantae</taxon>
        <taxon>Streptophyta</taxon>
        <taxon>Embryophyta</taxon>
        <taxon>Tracheophyta</taxon>
        <taxon>Spermatophyta</taxon>
        <taxon>Magnoliopsida</taxon>
        <taxon>eudicotyledons</taxon>
        <taxon>Gunneridae</taxon>
        <taxon>Pentapetalae</taxon>
        <taxon>rosids</taxon>
        <taxon>fabids</taxon>
        <taxon>Fabales</taxon>
        <taxon>Fabaceae</taxon>
        <taxon>Papilionoideae</taxon>
        <taxon>50 kb inversion clade</taxon>
        <taxon>NPAAA clade</taxon>
        <taxon>Hologalegina</taxon>
        <taxon>IRL clade</taxon>
        <taxon>Trifolieae</taxon>
        <taxon>Trifolium</taxon>
    </lineage>
</organism>
<dbReference type="EMBL" id="DF973493">
    <property type="protein sequence ID" value="GAU32460.1"/>
    <property type="molecule type" value="Genomic_DNA"/>
</dbReference>
<name>A0A2Z6N8A0_TRISU</name>
<dbReference type="PANTHER" id="PTHR47165:SF4">
    <property type="entry name" value="OS03G0429900 PROTEIN"/>
    <property type="match status" value="1"/>
</dbReference>
<protein>
    <recommendedName>
        <fullName evidence="2">Replication protein A 70 kDa DNA-binding subunit B/D first OB fold domain-containing protein</fullName>
    </recommendedName>
</protein>
<feature type="compositionally biased region" description="Low complexity" evidence="1">
    <location>
        <begin position="395"/>
        <end position="406"/>
    </location>
</feature>
<dbReference type="InterPro" id="IPR003871">
    <property type="entry name" value="RFA1B/D_OB_1st"/>
</dbReference>
<dbReference type="CDD" id="cd04480">
    <property type="entry name" value="RPA1_DBD_A_like"/>
    <property type="match status" value="1"/>
</dbReference>
<gene>
    <name evidence="3" type="ORF">TSUD_64100</name>
</gene>
<evidence type="ECO:0000259" key="2">
    <source>
        <dbReference type="Pfam" id="PF02721"/>
    </source>
</evidence>
<reference evidence="4" key="1">
    <citation type="journal article" date="2017" name="Front. Plant Sci.">
        <title>Climate Clever Clovers: New Paradigm to Reduce the Environmental Footprint of Ruminants by Breeding Low Methanogenic Forages Utilizing Haplotype Variation.</title>
        <authorList>
            <person name="Kaur P."/>
            <person name="Appels R."/>
            <person name="Bayer P.E."/>
            <person name="Keeble-Gagnere G."/>
            <person name="Wang J."/>
            <person name="Hirakawa H."/>
            <person name="Shirasawa K."/>
            <person name="Vercoe P."/>
            <person name="Stefanova K."/>
            <person name="Durmic Z."/>
            <person name="Nichols P."/>
            <person name="Revell C."/>
            <person name="Isobe S.N."/>
            <person name="Edwards D."/>
            <person name="Erskine W."/>
        </authorList>
    </citation>
    <scope>NUCLEOTIDE SEQUENCE [LARGE SCALE GENOMIC DNA]</scope>
    <source>
        <strain evidence="4">cv. Daliak</strain>
    </source>
</reference>
<dbReference type="Pfam" id="PF02721">
    <property type="entry name" value="DUF223"/>
    <property type="match status" value="1"/>
</dbReference>
<evidence type="ECO:0000313" key="3">
    <source>
        <dbReference type="EMBL" id="GAU32460.1"/>
    </source>
</evidence>
<feature type="region of interest" description="Disordered" evidence="1">
    <location>
        <begin position="392"/>
        <end position="444"/>
    </location>
</feature>
<proteinExistence type="predicted"/>
<evidence type="ECO:0000313" key="4">
    <source>
        <dbReference type="Proteomes" id="UP000242715"/>
    </source>
</evidence>
<keyword evidence="4" id="KW-1185">Reference proteome</keyword>
<dbReference type="Proteomes" id="UP000242715">
    <property type="component" value="Unassembled WGS sequence"/>
</dbReference>
<sequence length="444" mass="49495">MWLVYKGDMEDYIDMLIRDIKGNTIQATINNSEIEIWKPLLKEGKNYFMCNFKVFDNDSAFKMTPHKYRLNFVGATKVDEIDYPGMPTTVFNFKDFAEIQAGNYEPNLLVDAIGFVEAIKKCVTASYGKKGNVAFTLKDLRDNVMDCTLWDGVYPLQLCNVWNGTKLLFDPTIPEIAAFISSIPKDVMIPTQHVGASYASQAFNQSYVGSQYSSDENFIKEARVLTIGAIKKLKALQPLHMSGFLPKGGFSEAVNSALASVKDLFHLLSAERDTRHPIRLSTTLLEQQKKIGLADPQDYPHAIDDIMERKFAFRVKWTTGWGGQGTVLHYKDSQELVEKIQELLPGAESSSKHITATQDQVVALTDSPPKQTFTQSDIEKFACLDDSILSTPNVSASADNDTSTSSQKTPAKRSAAKHPAVDNTNLEAQFSSTRSGKQIKKEKN</sequence>
<dbReference type="AlphaFoldDB" id="A0A2Z6N8A0"/>
<dbReference type="OrthoDB" id="1110184at2759"/>
<accession>A0A2Z6N8A0</accession>
<dbReference type="PANTHER" id="PTHR47165">
    <property type="entry name" value="OS03G0429900 PROTEIN"/>
    <property type="match status" value="1"/>
</dbReference>